<dbReference type="Gene3D" id="2.40.128.270">
    <property type="match status" value="1"/>
</dbReference>
<sequence length="133" mass="14942">MNKTLTTLLGALLLAGCAQHPTEPESDQAYRVEWIGKRPLVGRSHVSLTFDGQGRAFGNAGCNHWFASYQLDGETLSFGQPGSTRRMCAPALMEQEQRFFQALGEVQRWEITDKGELRLLSADSRVLRMWPED</sequence>
<dbReference type="AlphaFoldDB" id="A0A127MYB0"/>
<dbReference type="KEGG" id="pcq:PcP3B5_48400"/>
<dbReference type="EMBL" id="JARJLR010000002">
    <property type="protein sequence ID" value="MDF3840113.1"/>
    <property type="molecule type" value="Genomic_DNA"/>
</dbReference>
<organism evidence="2 4">
    <name type="scientific">Pseudomonas citronellolis</name>
    <dbReference type="NCBI Taxonomy" id="53408"/>
    <lineage>
        <taxon>Bacteria</taxon>
        <taxon>Pseudomonadati</taxon>
        <taxon>Pseudomonadota</taxon>
        <taxon>Gammaproteobacteria</taxon>
        <taxon>Pseudomonadales</taxon>
        <taxon>Pseudomonadaceae</taxon>
        <taxon>Pseudomonas</taxon>
    </lineage>
</organism>
<dbReference type="Pfam" id="PF03724">
    <property type="entry name" value="META"/>
    <property type="match status" value="1"/>
</dbReference>
<evidence type="ECO:0000259" key="1">
    <source>
        <dbReference type="Pfam" id="PF03724"/>
    </source>
</evidence>
<dbReference type="RefSeq" id="WP_009616877.1">
    <property type="nucleotide sequence ID" value="NZ_BDGS01000001.1"/>
</dbReference>
<accession>A0A127MYB0</accession>
<dbReference type="GeneID" id="72997818"/>
<protein>
    <submittedName>
        <fullName evidence="2">META domain-containing protein</fullName>
    </submittedName>
</protein>
<dbReference type="Proteomes" id="UP001220662">
    <property type="component" value="Unassembled WGS sequence"/>
</dbReference>
<feature type="domain" description="DUF306" evidence="1">
    <location>
        <begin position="26"/>
        <end position="127"/>
    </location>
</feature>
<dbReference type="Proteomes" id="UP000077748">
    <property type="component" value="Chromosome"/>
</dbReference>
<dbReference type="STRING" id="53408.A9C11_24315"/>
<name>A0A127MYB0_9PSED</name>
<evidence type="ECO:0000313" key="2">
    <source>
        <dbReference type="EMBL" id="ANI16906.1"/>
    </source>
</evidence>
<dbReference type="PROSITE" id="PS51257">
    <property type="entry name" value="PROKAR_LIPOPROTEIN"/>
    <property type="match status" value="1"/>
</dbReference>
<dbReference type="InterPro" id="IPR005184">
    <property type="entry name" value="DUF306_Meta_HslJ"/>
</dbReference>
<proteinExistence type="predicted"/>
<dbReference type="PANTHER" id="PTHR35535:SF1">
    <property type="entry name" value="HEAT SHOCK PROTEIN HSLJ"/>
    <property type="match status" value="1"/>
</dbReference>
<gene>
    <name evidence="2" type="ORF">A9C11_24315</name>
    <name evidence="3" type="ORF">P3W55_00130</name>
</gene>
<reference evidence="2 4" key="1">
    <citation type="submission" date="2016-05" db="EMBL/GenBank/DDBJ databases">
        <title>Genome Sequence of Pseudomonas citronellolis Strain SJTE-3, an Estrogens and Persistent Organic Pollutants degradation strain.</title>
        <authorList>
            <person name="Liang R."/>
        </authorList>
    </citation>
    <scope>NUCLEOTIDE SEQUENCE [LARGE SCALE GENOMIC DNA]</scope>
    <source>
        <strain evidence="2 4">SJTE-3</strain>
    </source>
</reference>
<evidence type="ECO:0000313" key="3">
    <source>
        <dbReference type="EMBL" id="MDF3840113.1"/>
    </source>
</evidence>
<evidence type="ECO:0000313" key="4">
    <source>
        <dbReference type="Proteomes" id="UP000077748"/>
    </source>
</evidence>
<dbReference type="PANTHER" id="PTHR35535">
    <property type="entry name" value="HEAT SHOCK PROTEIN HSLJ"/>
    <property type="match status" value="1"/>
</dbReference>
<reference evidence="3" key="2">
    <citation type="submission" date="2023-03" db="EMBL/GenBank/DDBJ databases">
        <title>Draft assemblies of triclosan tolerant bacteria isolated from returned activated sludge.</title>
        <authorList>
            <person name="Van Hamelsveld S."/>
        </authorList>
    </citation>
    <scope>NUCLEOTIDE SEQUENCE</scope>
    <source>
        <strain evidence="3">GW210015_S63</strain>
    </source>
</reference>
<dbReference type="EMBL" id="CP015878">
    <property type="protein sequence ID" value="ANI16906.1"/>
    <property type="molecule type" value="Genomic_DNA"/>
</dbReference>
<dbReference type="InterPro" id="IPR038670">
    <property type="entry name" value="HslJ-like_sf"/>
</dbReference>
<dbReference type="InterPro" id="IPR053147">
    <property type="entry name" value="Hsp_HslJ-like"/>
</dbReference>